<evidence type="ECO:0000313" key="3">
    <source>
        <dbReference type="Proteomes" id="UP000049983"/>
    </source>
</evidence>
<protein>
    <submittedName>
        <fullName evidence="2">Uncharacterized protein</fullName>
    </submittedName>
</protein>
<gene>
    <name evidence="2" type="ORF">LA5096_01405</name>
</gene>
<organism evidence="2 3">
    <name type="scientific">Roseibium album</name>
    <dbReference type="NCBI Taxonomy" id="311410"/>
    <lineage>
        <taxon>Bacteria</taxon>
        <taxon>Pseudomonadati</taxon>
        <taxon>Pseudomonadota</taxon>
        <taxon>Alphaproteobacteria</taxon>
        <taxon>Hyphomicrobiales</taxon>
        <taxon>Stappiaceae</taxon>
        <taxon>Roseibium</taxon>
    </lineage>
</organism>
<dbReference type="AlphaFoldDB" id="A0A0M6ZB67"/>
<feature type="region of interest" description="Disordered" evidence="1">
    <location>
        <begin position="27"/>
        <end position="58"/>
    </location>
</feature>
<evidence type="ECO:0000313" key="2">
    <source>
        <dbReference type="EMBL" id="CTQ67278.1"/>
    </source>
</evidence>
<evidence type="ECO:0000256" key="1">
    <source>
        <dbReference type="SAM" id="MobiDB-lite"/>
    </source>
</evidence>
<keyword evidence="3" id="KW-1185">Reference proteome</keyword>
<accession>A0A0M6ZB67</accession>
<dbReference type="EMBL" id="CXWC01000002">
    <property type="protein sequence ID" value="CTQ67278.1"/>
    <property type="molecule type" value="Genomic_DNA"/>
</dbReference>
<sequence length="138" mass="16096">MSDRTTDAFMVRSGRCAVFEASTARQEKLRRPEGNKVSAFPRNDHRHRQSHIEEDRRGCRERKVANKVFERSSKMRSALPNDFRAKRCCLSDVQKSDDPPHIFQNRFGDGGRFFCTVLEDGIDLYLVIHQPAHLVRHR</sequence>
<name>A0A0M6ZB67_9HYPH</name>
<dbReference type="Proteomes" id="UP000049983">
    <property type="component" value="Unassembled WGS sequence"/>
</dbReference>
<proteinExistence type="predicted"/>
<reference evidence="3" key="1">
    <citation type="submission" date="2015-07" db="EMBL/GenBank/DDBJ databases">
        <authorList>
            <person name="Rodrigo-Torres Lidia"/>
            <person name="Arahal R.David."/>
        </authorList>
    </citation>
    <scope>NUCLEOTIDE SEQUENCE [LARGE SCALE GENOMIC DNA]</scope>
    <source>
        <strain evidence="3">CECT 5096</strain>
    </source>
</reference>